<evidence type="ECO:0000259" key="1">
    <source>
        <dbReference type="Pfam" id="PF13456"/>
    </source>
</evidence>
<dbReference type="Proteomes" id="UP000593579">
    <property type="component" value="Unassembled WGS sequence"/>
</dbReference>
<comment type="caution">
    <text evidence="2">The sequence shown here is derived from an EMBL/GenBank/DDBJ whole genome shotgun (WGS) entry which is preliminary data.</text>
</comment>
<dbReference type="Pfam" id="PF13456">
    <property type="entry name" value="RVT_3"/>
    <property type="match status" value="1"/>
</dbReference>
<protein>
    <recommendedName>
        <fullName evidence="1">RNase H type-1 domain-containing protein</fullName>
    </recommendedName>
</protein>
<dbReference type="AlphaFoldDB" id="A0A7J9BT13"/>
<sequence>MDNTYLVNKVKNQRTNFTIISARIKESTKAFANFKSADLVWTNRSYNLVADLICKKMCAEAGTWLFDMDYTLDIHDVVICDAF</sequence>
<accession>A0A7J9BT13</accession>
<name>A0A7J9BT13_GOSGO</name>
<dbReference type="EMBL" id="JABEZY010000006">
    <property type="protein sequence ID" value="MBA0739323.1"/>
    <property type="molecule type" value="Genomic_DNA"/>
</dbReference>
<evidence type="ECO:0000313" key="3">
    <source>
        <dbReference type="Proteomes" id="UP000593579"/>
    </source>
</evidence>
<evidence type="ECO:0000313" key="2">
    <source>
        <dbReference type="EMBL" id="MBA0739323.1"/>
    </source>
</evidence>
<dbReference type="GO" id="GO:0004523">
    <property type="term" value="F:RNA-DNA hybrid ribonuclease activity"/>
    <property type="evidence" value="ECO:0007669"/>
    <property type="project" value="InterPro"/>
</dbReference>
<dbReference type="OrthoDB" id="1412129at2759"/>
<keyword evidence="3" id="KW-1185">Reference proteome</keyword>
<dbReference type="InterPro" id="IPR002156">
    <property type="entry name" value="RNaseH_domain"/>
</dbReference>
<reference evidence="2 3" key="1">
    <citation type="journal article" date="2019" name="Genome Biol. Evol.">
        <title>Insights into the evolution of the New World diploid cottons (Gossypium, subgenus Houzingenia) based on genome sequencing.</title>
        <authorList>
            <person name="Grover C.E."/>
            <person name="Arick M.A. 2nd"/>
            <person name="Thrash A."/>
            <person name="Conover J.L."/>
            <person name="Sanders W.S."/>
            <person name="Peterson D.G."/>
            <person name="Frelichowski J.E."/>
            <person name="Scheffler J.A."/>
            <person name="Scheffler B.E."/>
            <person name="Wendel J.F."/>
        </authorList>
    </citation>
    <scope>NUCLEOTIDE SEQUENCE [LARGE SCALE GENOMIC DNA]</scope>
    <source>
        <strain evidence="2">5</strain>
        <tissue evidence="2">Leaf</tissue>
    </source>
</reference>
<proteinExistence type="predicted"/>
<gene>
    <name evidence="2" type="ORF">Gogos_012607</name>
</gene>
<organism evidence="2 3">
    <name type="scientific">Gossypium gossypioides</name>
    <name type="common">Mexican cotton</name>
    <name type="synonym">Selera gossypioides</name>
    <dbReference type="NCBI Taxonomy" id="34282"/>
    <lineage>
        <taxon>Eukaryota</taxon>
        <taxon>Viridiplantae</taxon>
        <taxon>Streptophyta</taxon>
        <taxon>Embryophyta</taxon>
        <taxon>Tracheophyta</taxon>
        <taxon>Spermatophyta</taxon>
        <taxon>Magnoliopsida</taxon>
        <taxon>eudicotyledons</taxon>
        <taxon>Gunneridae</taxon>
        <taxon>Pentapetalae</taxon>
        <taxon>rosids</taxon>
        <taxon>malvids</taxon>
        <taxon>Malvales</taxon>
        <taxon>Malvaceae</taxon>
        <taxon>Malvoideae</taxon>
        <taxon>Gossypium</taxon>
    </lineage>
</organism>
<dbReference type="GO" id="GO:0003676">
    <property type="term" value="F:nucleic acid binding"/>
    <property type="evidence" value="ECO:0007669"/>
    <property type="project" value="InterPro"/>
</dbReference>
<feature type="domain" description="RNase H type-1" evidence="1">
    <location>
        <begin position="2"/>
        <end position="56"/>
    </location>
</feature>